<dbReference type="OrthoDB" id="9811969at2"/>
<protein>
    <recommendedName>
        <fullName evidence="8">Isoprenylcysteine carboxyl methyltransferase family protein</fullName>
    </recommendedName>
</protein>
<keyword evidence="3 5" id="KW-1133">Transmembrane helix</keyword>
<keyword evidence="2 5" id="KW-0812">Transmembrane</keyword>
<keyword evidence="4 5" id="KW-0472">Membrane</keyword>
<gene>
    <name evidence="6" type="ORF">RB2654_01105</name>
</gene>
<evidence type="ECO:0000256" key="2">
    <source>
        <dbReference type="ARBA" id="ARBA00022692"/>
    </source>
</evidence>
<name>A3VI58_9RHOB</name>
<keyword evidence="7" id="KW-1185">Reference proteome</keyword>
<dbReference type="Gene3D" id="1.20.120.1630">
    <property type="match status" value="1"/>
</dbReference>
<dbReference type="HOGENOM" id="CLU_065200_4_0_5"/>
<proteinExistence type="predicted"/>
<dbReference type="Pfam" id="PF04191">
    <property type="entry name" value="PEMT"/>
    <property type="match status" value="1"/>
</dbReference>
<dbReference type="InterPro" id="IPR007318">
    <property type="entry name" value="Phopholipid_MeTrfase"/>
</dbReference>
<dbReference type="AlphaFoldDB" id="A3VI58"/>
<dbReference type="STRING" id="314271.RB2654_01105"/>
<organism evidence="6 7">
    <name type="scientific">Maritimibacter alkaliphilus HTCC2654</name>
    <dbReference type="NCBI Taxonomy" id="314271"/>
    <lineage>
        <taxon>Bacteria</taxon>
        <taxon>Pseudomonadati</taxon>
        <taxon>Pseudomonadota</taxon>
        <taxon>Alphaproteobacteria</taxon>
        <taxon>Rhodobacterales</taxon>
        <taxon>Roseobacteraceae</taxon>
        <taxon>Maritimibacter</taxon>
    </lineage>
</organism>
<reference evidence="6 7" key="1">
    <citation type="journal article" date="2010" name="J. Bacteriol.">
        <title>Genome sequences of Pelagibaca bermudensis HTCC2601T and Maritimibacter alkaliphilus HTCC2654T, the type strains of two marine Roseobacter genera.</title>
        <authorList>
            <person name="Thrash J.C."/>
            <person name="Cho J.C."/>
            <person name="Ferriera S."/>
            <person name="Johnson J."/>
            <person name="Vergin K.L."/>
            <person name="Giovannoni S.J."/>
        </authorList>
    </citation>
    <scope>NUCLEOTIDE SEQUENCE [LARGE SCALE GENOMIC DNA]</scope>
    <source>
        <strain evidence="6 7">HTCC2654</strain>
    </source>
</reference>
<evidence type="ECO:0000256" key="5">
    <source>
        <dbReference type="SAM" id="Phobius"/>
    </source>
</evidence>
<dbReference type="GO" id="GO:0012505">
    <property type="term" value="C:endomembrane system"/>
    <property type="evidence" value="ECO:0007669"/>
    <property type="project" value="UniProtKB-SubCell"/>
</dbReference>
<dbReference type="eggNOG" id="COG2020">
    <property type="taxonomic scope" value="Bacteria"/>
</dbReference>
<evidence type="ECO:0000256" key="3">
    <source>
        <dbReference type="ARBA" id="ARBA00022989"/>
    </source>
</evidence>
<sequence length="136" mass="14947">MAIAASFGLDRLVPGGTFGPGWVRYLGDALVVVGLGLMALALVEFLRGRTSFVPRRVPSAFLRSGIYRVTRNPIYLGDALVLAGVILHLDVPLALILVPIFAAFIAHRFIRGEERGLIEAFGDEARDWMDRVGRWL</sequence>
<accession>A3VI58</accession>
<dbReference type="EMBL" id="AAMT01000010">
    <property type="protein sequence ID" value="EAQ12057.1"/>
    <property type="molecule type" value="Genomic_DNA"/>
</dbReference>
<evidence type="ECO:0000256" key="4">
    <source>
        <dbReference type="ARBA" id="ARBA00023136"/>
    </source>
</evidence>
<evidence type="ECO:0000313" key="6">
    <source>
        <dbReference type="EMBL" id="EAQ12057.1"/>
    </source>
</evidence>
<evidence type="ECO:0000256" key="1">
    <source>
        <dbReference type="ARBA" id="ARBA00004127"/>
    </source>
</evidence>
<dbReference type="Proteomes" id="UP000002931">
    <property type="component" value="Unassembled WGS sequence"/>
</dbReference>
<comment type="subcellular location">
    <subcellularLocation>
        <location evidence="1">Endomembrane system</location>
        <topology evidence="1">Multi-pass membrane protein</topology>
    </subcellularLocation>
</comment>
<dbReference type="RefSeq" id="WP_008327854.1">
    <property type="nucleotide sequence ID" value="NZ_CH902578.1"/>
</dbReference>
<feature type="transmembrane region" description="Helical" evidence="5">
    <location>
        <begin position="29"/>
        <end position="48"/>
    </location>
</feature>
<evidence type="ECO:0000313" key="7">
    <source>
        <dbReference type="Proteomes" id="UP000002931"/>
    </source>
</evidence>
<evidence type="ECO:0008006" key="8">
    <source>
        <dbReference type="Google" id="ProtNLM"/>
    </source>
</evidence>
<comment type="caution">
    <text evidence="6">The sequence shown here is derived from an EMBL/GenBank/DDBJ whole genome shotgun (WGS) entry which is preliminary data.</text>
</comment>